<organism evidence="1 2">
    <name type="scientific">Ixodes persulcatus</name>
    <name type="common">Taiga tick</name>
    <dbReference type="NCBI Taxonomy" id="34615"/>
    <lineage>
        <taxon>Eukaryota</taxon>
        <taxon>Metazoa</taxon>
        <taxon>Ecdysozoa</taxon>
        <taxon>Arthropoda</taxon>
        <taxon>Chelicerata</taxon>
        <taxon>Arachnida</taxon>
        <taxon>Acari</taxon>
        <taxon>Parasitiformes</taxon>
        <taxon>Ixodida</taxon>
        <taxon>Ixodoidea</taxon>
        <taxon>Ixodidae</taxon>
        <taxon>Ixodinae</taxon>
        <taxon>Ixodes</taxon>
    </lineage>
</organism>
<accession>A0AC60PEX6</accession>
<evidence type="ECO:0000313" key="2">
    <source>
        <dbReference type="Proteomes" id="UP000805193"/>
    </source>
</evidence>
<sequence>MADNSGCASTPAAKRKKQGARCSDRQLDMLIDYMFSNRVLVRAATESTLTTAERTALWDVITGRLNAEGPAWKERVEWKNLWNARVCSARKHDGLLAVEAARTGGGANPVCPLNEVETRILAIVERHRRAAVACVPGSPSRPSRPSRSLQAKRRLVDAKELQVKGLRCLVVDPSITEVRLRLHCIPYDVPDDVVRKGLEPYGKVLEVSREKWNVEGFQGIESTTRAPKCSECFRFGHDGTECVRSYARVASGAGTAETNDHAMDAEKAERTIQGLAPEASTPAKERKSEGNSSLEAARENGGSNGGQPEGAPPSGADVKPSDAGADKESNDASTDGPSDMDDTSESTKRSFDDGTAAGNGARQLHPWMERTKKGRYQPAPNDP</sequence>
<reference evidence="1 2" key="1">
    <citation type="journal article" date="2020" name="Cell">
        <title>Large-Scale Comparative Analyses of Tick Genomes Elucidate Their Genetic Diversity and Vector Capacities.</title>
        <authorList>
            <consortium name="Tick Genome and Microbiome Consortium (TIGMIC)"/>
            <person name="Jia N."/>
            <person name="Wang J."/>
            <person name="Shi W."/>
            <person name="Du L."/>
            <person name="Sun Y."/>
            <person name="Zhan W."/>
            <person name="Jiang J.F."/>
            <person name="Wang Q."/>
            <person name="Zhang B."/>
            <person name="Ji P."/>
            <person name="Bell-Sakyi L."/>
            <person name="Cui X.M."/>
            <person name="Yuan T.T."/>
            <person name="Jiang B.G."/>
            <person name="Yang W.F."/>
            <person name="Lam T.T."/>
            <person name="Chang Q.C."/>
            <person name="Ding S.J."/>
            <person name="Wang X.J."/>
            <person name="Zhu J.G."/>
            <person name="Ruan X.D."/>
            <person name="Zhao L."/>
            <person name="Wei J.T."/>
            <person name="Ye R.Z."/>
            <person name="Que T.C."/>
            <person name="Du C.H."/>
            <person name="Zhou Y.H."/>
            <person name="Cheng J.X."/>
            <person name="Dai P.F."/>
            <person name="Guo W.B."/>
            <person name="Han X.H."/>
            <person name="Huang E.J."/>
            <person name="Li L.F."/>
            <person name="Wei W."/>
            <person name="Gao Y.C."/>
            <person name="Liu J.Z."/>
            <person name="Shao H.Z."/>
            <person name="Wang X."/>
            <person name="Wang C.C."/>
            <person name="Yang T.C."/>
            <person name="Huo Q.B."/>
            <person name="Li W."/>
            <person name="Chen H.Y."/>
            <person name="Chen S.E."/>
            <person name="Zhou L.G."/>
            <person name="Ni X.B."/>
            <person name="Tian J.H."/>
            <person name="Sheng Y."/>
            <person name="Liu T."/>
            <person name="Pan Y.S."/>
            <person name="Xia L.Y."/>
            <person name="Li J."/>
            <person name="Zhao F."/>
            <person name="Cao W.C."/>
        </authorList>
    </citation>
    <scope>NUCLEOTIDE SEQUENCE [LARGE SCALE GENOMIC DNA]</scope>
    <source>
        <strain evidence="1">Iper-2018</strain>
    </source>
</reference>
<protein>
    <submittedName>
        <fullName evidence="1">Uncharacterized protein</fullName>
    </submittedName>
</protein>
<name>A0AC60PEX6_IXOPE</name>
<dbReference type="EMBL" id="JABSTQ010010724">
    <property type="protein sequence ID" value="KAG0418611.1"/>
    <property type="molecule type" value="Genomic_DNA"/>
</dbReference>
<keyword evidence="2" id="KW-1185">Reference proteome</keyword>
<gene>
    <name evidence="1" type="ORF">HPB47_004705</name>
</gene>
<comment type="caution">
    <text evidence="1">The sequence shown here is derived from an EMBL/GenBank/DDBJ whole genome shotgun (WGS) entry which is preliminary data.</text>
</comment>
<proteinExistence type="predicted"/>
<evidence type="ECO:0000313" key="1">
    <source>
        <dbReference type="EMBL" id="KAG0418611.1"/>
    </source>
</evidence>
<dbReference type="Proteomes" id="UP000805193">
    <property type="component" value="Unassembled WGS sequence"/>
</dbReference>